<organism evidence="1 2">
    <name type="scientific">Macroventuria anomochaeta</name>
    <dbReference type="NCBI Taxonomy" id="301207"/>
    <lineage>
        <taxon>Eukaryota</taxon>
        <taxon>Fungi</taxon>
        <taxon>Dikarya</taxon>
        <taxon>Ascomycota</taxon>
        <taxon>Pezizomycotina</taxon>
        <taxon>Dothideomycetes</taxon>
        <taxon>Pleosporomycetidae</taxon>
        <taxon>Pleosporales</taxon>
        <taxon>Pleosporineae</taxon>
        <taxon>Didymellaceae</taxon>
        <taxon>Macroventuria</taxon>
    </lineage>
</organism>
<sequence>MPDDEAETFELYLHHVYNNEFACILASLPAAEVLRCERYNLAKLYVLCEKLQYTTEALVTSIYKVRADGQ</sequence>
<comment type="caution">
    <text evidence="1">The sequence shown here is derived from an EMBL/GenBank/DDBJ whole genome shotgun (WGS) entry which is preliminary data.</text>
</comment>
<name>A0ACB6S9H1_9PLEO</name>
<keyword evidence="2" id="KW-1185">Reference proteome</keyword>
<proteinExistence type="predicted"/>
<gene>
    <name evidence="1" type="ORF">BU25DRAFT_408483</name>
</gene>
<evidence type="ECO:0000313" key="1">
    <source>
        <dbReference type="EMBL" id="KAF2629874.1"/>
    </source>
</evidence>
<reference evidence="1" key="1">
    <citation type="journal article" date="2020" name="Stud. Mycol.">
        <title>101 Dothideomycetes genomes: a test case for predicting lifestyles and emergence of pathogens.</title>
        <authorList>
            <person name="Haridas S."/>
            <person name="Albert R."/>
            <person name="Binder M."/>
            <person name="Bloem J."/>
            <person name="Labutti K."/>
            <person name="Salamov A."/>
            <person name="Andreopoulos B."/>
            <person name="Baker S."/>
            <person name="Barry K."/>
            <person name="Bills G."/>
            <person name="Bluhm B."/>
            <person name="Cannon C."/>
            <person name="Castanera R."/>
            <person name="Culley D."/>
            <person name="Daum C."/>
            <person name="Ezra D."/>
            <person name="Gonzalez J."/>
            <person name="Henrissat B."/>
            <person name="Kuo A."/>
            <person name="Liang C."/>
            <person name="Lipzen A."/>
            <person name="Lutzoni F."/>
            <person name="Magnuson J."/>
            <person name="Mondo S."/>
            <person name="Nolan M."/>
            <person name="Ohm R."/>
            <person name="Pangilinan J."/>
            <person name="Park H.-J."/>
            <person name="Ramirez L."/>
            <person name="Alfaro M."/>
            <person name="Sun H."/>
            <person name="Tritt A."/>
            <person name="Yoshinaga Y."/>
            <person name="Zwiers L.-H."/>
            <person name="Turgeon B."/>
            <person name="Goodwin S."/>
            <person name="Spatafora J."/>
            <person name="Crous P."/>
            <person name="Grigoriev I."/>
        </authorList>
    </citation>
    <scope>NUCLEOTIDE SEQUENCE</scope>
    <source>
        <strain evidence="1">CBS 525.71</strain>
    </source>
</reference>
<accession>A0ACB6S9H1</accession>
<dbReference type="Proteomes" id="UP000799754">
    <property type="component" value="Unassembled WGS sequence"/>
</dbReference>
<evidence type="ECO:0000313" key="2">
    <source>
        <dbReference type="Proteomes" id="UP000799754"/>
    </source>
</evidence>
<dbReference type="EMBL" id="MU006708">
    <property type="protein sequence ID" value="KAF2629874.1"/>
    <property type="molecule type" value="Genomic_DNA"/>
</dbReference>
<protein>
    <submittedName>
        <fullName evidence="1">Uncharacterized protein</fullName>
    </submittedName>
</protein>